<gene>
    <name evidence="1" type="ORF">MTCD1_01734</name>
</gene>
<name>A0ABQ0MUU9_9GAMM</name>
<comment type="caution">
    <text evidence="1">The sequence shown here is derived from an EMBL/GenBank/DDBJ whole genome shotgun (WGS) entry which is preliminary data.</text>
</comment>
<dbReference type="EMBL" id="BDQM01000011">
    <property type="protein sequence ID" value="GAW96124.1"/>
    <property type="molecule type" value="Genomic_DNA"/>
</dbReference>
<dbReference type="NCBIfam" id="NF038116">
    <property type="entry name" value="Sden1266_dom"/>
    <property type="match status" value="1"/>
</dbReference>
<reference evidence="1 2" key="1">
    <citation type="submission" date="2017-06" db="EMBL/GenBank/DDBJ databases">
        <title>Whole Genome Sequences of Colwellia marinimaniae MTCD1.</title>
        <authorList>
            <person name="Kusumoto H."/>
            <person name="Inoue M."/>
            <person name="Tanikawa K."/>
            <person name="Maeji H."/>
            <person name="Cameron J.H."/>
            <person name="Bartlett D.H."/>
        </authorList>
    </citation>
    <scope>NUCLEOTIDE SEQUENCE [LARGE SCALE GENOMIC DNA]</scope>
    <source>
        <strain evidence="1 2">MTCD1</strain>
    </source>
</reference>
<proteinExistence type="predicted"/>
<dbReference type="Proteomes" id="UP000197068">
    <property type="component" value="Unassembled WGS sequence"/>
</dbReference>
<evidence type="ECO:0000313" key="1">
    <source>
        <dbReference type="EMBL" id="GAW96124.1"/>
    </source>
</evidence>
<protein>
    <submittedName>
        <fullName evidence="1">GlyGly-CTERM sorting domain-containing protein</fullName>
    </submittedName>
</protein>
<organism evidence="1 2">
    <name type="scientific">Colwellia marinimaniae</name>
    <dbReference type="NCBI Taxonomy" id="1513592"/>
    <lineage>
        <taxon>Bacteria</taxon>
        <taxon>Pseudomonadati</taxon>
        <taxon>Pseudomonadota</taxon>
        <taxon>Gammaproteobacteria</taxon>
        <taxon>Alteromonadales</taxon>
        <taxon>Colwelliaceae</taxon>
        <taxon>Colwellia</taxon>
    </lineage>
</organism>
<evidence type="ECO:0000313" key="2">
    <source>
        <dbReference type="Proteomes" id="UP000197068"/>
    </source>
</evidence>
<accession>A0ABQ0MUU9</accession>
<sequence length="325" mass="36630">MNNLLKQLSSRVTLNKAVKVTSHLSSKLTSPVTSRLSPILVTSLQLSLMLTLLLMTLPSFAEQSYSIGQSTSASNKQSAEQLRQAIKHRVILGDSDQAQNKALASTRDEVIKQKNQQVHKNISARLFKKMAETPKVNNTSRSFSDGTFVIYEGYAQLIADLDLDGYYQTFSVTFDADLITYNPYDKAVVYAELYLSENGGPWQHYYTTDSFVIQGESSEDAFEVYSTLSQGFNPNHYDVLIDLYEVGYANIIASYSSDDSNSLYALPLESSDYDIEYVEYYQETHSHGGSASLTGMMILMMILAMRQLSAQRKCCRYWPIRRLMT</sequence>
<keyword evidence="2" id="KW-1185">Reference proteome</keyword>